<dbReference type="SMART" id="SM00062">
    <property type="entry name" value="PBPb"/>
    <property type="match status" value="1"/>
</dbReference>
<name>A0A1K0FF15_9ACTN</name>
<protein>
    <recommendedName>
        <fullName evidence="2">Solute-binding protein family 3/N-terminal domain-containing protein</fullName>
    </recommendedName>
</protein>
<gene>
    <name evidence="3" type="ORF">BG844_26390</name>
</gene>
<keyword evidence="4" id="KW-1185">Reference proteome</keyword>
<dbReference type="AlphaFoldDB" id="A0A1K0FF15"/>
<dbReference type="Gene3D" id="3.40.190.10">
    <property type="entry name" value="Periplasmic binding protein-like II"/>
    <property type="match status" value="1"/>
</dbReference>
<dbReference type="RefSeq" id="WP_071808062.1">
    <property type="nucleotide sequence ID" value="NZ_MEIA01000336.1"/>
</dbReference>
<feature type="domain" description="Solute-binding protein family 3/N-terminal" evidence="2">
    <location>
        <begin position="35"/>
        <end position="230"/>
    </location>
</feature>
<dbReference type="Proteomes" id="UP000182486">
    <property type="component" value="Unassembled WGS sequence"/>
</dbReference>
<evidence type="ECO:0000313" key="3">
    <source>
        <dbReference type="EMBL" id="OJF11421.1"/>
    </source>
</evidence>
<proteinExistence type="predicted"/>
<evidence type="ECO:0000256" key="1">
    <source>
        <dbReference type="ARBA" id="ARBA00022729"/>
    </source>
</evidence>
<dbReference type="Pfam" id="PF00497">
    <property type="entry name" value="SBP_bac_3"/>
    <property type="match status" value="1"/>
</dbReference>
<accession>A0A1K0FF15</accession>
<dbReference type="PROSITE" id="PS51257">
    <property type="entry name" value="PROKAR_LIPOPROTEIN"/>
    <property type="match status" value="1"/>
</dbReference>
<organism evidence="3 4">
    <name type="scientific">Couchioplanes caeruleus subsp. caeruleus</name>
    <dbReference type="NCBI Taxonomy" id="56427"/>
    <lineage>
        <taxon>Bacteria</taxon>
        <taxon>Bacillati</taxon>
        <taxon>Actinomycetota</taxon>
        <taxon>Actinomycetes</taxon>
        <taxon>Micromonosporales</taxon>
        <taxon>Micromonosporaceae</taxon>
        <taxon>Couchioplanes</taxon>
    </lineage>
</organism>
<evidence type="ECO:0000313" key="4">
    <source>
        <dbReference type="Proteomes" id="UP000182486"/>
    </source>
</evidence>
<dbReference type="EMBL" id="MEIA01000336">
    <property type="protein sequence ID" value="OJF11421.1"/>
    <property type="molecule type" value="Genomic_DNA"/>
</dbReference>
<dbReference type="PANTHER" id="PTHR35936">
    <property type="entry name" value="MEMBRANE-BOUND LYTIC MUREIN TRANSGLYCOSYLASE F"/>
    <property type="match status" value="1"/>
</dbReference>
<reference evidence="3 4" key="1">
    <citation type="submission" date="2016-09" db="EMBL/GenBank/DDBJ databases">
        <title>Couchioplanes caeruleus draft genome sequence.</title>
        <authorList>
            <person name="Sheehan J."/>
            <person name="Caffrey P."/>
        </authorList>
    </citation>
    <scope>NUCLEOTIDE SEQUENCE [LARGE SCALE GENOMIC DNA]</scope>
    <source>
        <strain evidence="3 4">DSM 43634</strain>
    </source>
</reference>
<keyword evidence="1" id="KW-0732">Signal</keyword>
<dbReference type="InterPro" id="IPR001638">
    <property type="entry name" value="Solute-binding_3/MltF_N"/>
</dbReference>
<sequence>MRRGVSLLVVVLLLVGGCGWPRDTGSTLTDVRDGVLRVGLTESPPWAWAPDQGEPQGAEVWLVQRLAQRLGARIEWYPGSESALMPALKDRVLDLVVGGLDAQSPWIEHASLTRPYVTMRTLVAAPPGVAVPGDLSGVRVAVPAGTAEVAALTAEEAVVVAVPEVTGAEGLPVVVGEWRLTELRLQPSGHELGKQDHVWAVPPGENAWQVQVEDFLLRLSHADVNELLVRAEAAQ</sequence>
<comment type="caution">
    <text evidence="3">The sequence shown here is derived from an EMBL/GenBank/DDBJ whole genome shotgun (WGS) entry which is preliminary data.</text>
</comment>
<dbReference type="PANTHER" id="PTHR35936:SF32">
    <property type="entry name" value="MEMBRANE-BOUND LYTIC MUREIN TRANSGLYCOSYLASE F"/>
    <property type="match status" value="1"/>
</dbReference>
<dbReference type="SUPFAM" id="SSF53850">
    <property type="entry name" value="Periplasmic binding protein-like II"/>
    <property type="match status" value="1"/>
</dbReference>
<evidence type="ECO:0000259" key="2">
    <source>
        <dbReference type="SMART" id="SM00062"/>
    </source>
</evidence>